<dbReference type="EMBL" id="JAABFR010001896">
    <property type="protein sequence ID" value="MBD4338981.1"/>
    <property type="molecule type" value="Genomic_DNA"/>
</dbReference>
<dbReference type="Proteomes" id="UP000653002">
    <property type="component" value="Unassembled WGS sequence"/>
</dbReference>
<evidence type="ECO:0000313" key="3">
    <source>
        <dbReference type="Proteomes" id="UP000653002"/>
    </source>
</evidence>
<accession>A0A8I0L9F9</accession>
<dbReference type="InterPro" id="IPR024408">
    <property type="entry name" value="Muramidase"/>
</dbReference>
<name>A0A8I0L9F9_XANCI</name>
<comment type="caution">
    <text evidence="2">The sequence shown here is derived from an EMBL/GenBank/DDBJ whole genome shotgun (WGS) entry which is preliminary data.</text>
</comment>
<feature type="domain" description="N-acetylmuramidase" evidence="1">
    <location>
        <begin position="2"/>
        <end position="80"/>
    </location>
</feature>
<gene>
    <name evidence="2" type="ORF">GUH15_23585</name>
</gene>
<protein>
    <submittedName>
        <fullName evidence="2">DUF3380 domain-containing protein</fullName>
    </submittedName>
</protein>
<feature type="non-terminal residue" evidence="2">
    <location>
        <position position="81"/>
    </location>
</feature>
<reference evidence="2" key="1">
    <citation type="submission" date="2020-01" db="EMBL/GenBank/DDBJ databases">
        <authorList>
            <person name="Richard D."/>
        </authorList>
    </citation>
    <scope>NUCLEOTIDE SEQUENCE</scope>
    <source>
        <strain evidence="2">JP541</strain>
    </source>
</reference>
<evidence type="ECO:0000313" key="2">
    <source>
        <dbReference type="EMBL" id="MBD4338981.1"/>
    </source>
</evidence>
<feature type="non-terminal residue" evidence="2">
    <location>
        <position position="1"/>
    </location>
</feature>
<sequence>LSTSWGLGQIMGFNYQLCGCQSVDEMIQKMSESHEMQLEMMYHFLYNSGLVKHLKAKDWDAFAKGYNGPGYKDNNYDQKLR</sequence>
<dbReference type="Pfam" id="PF11860">
    <property type="entry name" value="Muramidase"/>
    <property type="match status" value="1"/>
</dbReference>
<proteinExistence type="predicted"/>
<organism evidence="2 3">
    <name type="scientific">Xanthomonas citri pv. citri</name>
    <dbReference type="NCBI Taxonomy" id="611301"/>
    <lineage>
        <taxon>Bacteria</taxon>
        <taxon>Pseudomonadati</taxon>
        <taxon>Pseudomonadota</taxon>
        <taxon>Gammaproteobacteria</taxon>
        <taxon>Lysobacterales</taxon>
        <taxon>Lysobacteraceae</taxon>
        <taxon>Xanthomonas</taxon>
    </lineage>
</organism>
<dbReference type="AlphaFoldDB" id="A0A8I0L9F9"/>
<evidence type="ECO:0000259" key="1">
    <source>
        <dbReference type="Pfam" id="PF11860"/>
    </source>
</evidence>